<sequence length="251" mass="27479">MGENRPALARVGSKTHVLRVETCPTAIPTPYDTCVLAWVYLPQPPHCSRVLFSPPPPPPPSASPLPNLQQGALPSQRLPKFHFPCRTSRRPRCGGPGTARRCRRGPSWRIYSSGLAAVPRCRSSFTRSFLPLFPSVSVSKRKCATGDEARLPRQCRGPSLPGHTRLIKHVKPWPVAMMDVASSPTSMAAQVVFDAMQQTYTTNSTPAYSSGVVLPVFGCQSPRVMPRRCFPLLADKRTLASSFAVPSHFAH</sequence>
<dbReference type="EMBL" id="CM003531">
    <property type="protein sequence ID" value="RCV21682.1"/>
    <property type="molecule type" value="Genomic_DNA"/>
</dbReference>
<evidence type="ECO:0000256" key="1">
    <source>
        <dbReference type="SAM" id="MobiDB-lite"/>
    </source>
</evidence>
<evidence type="ECO:0000313" key="2">
    <source>
        <dbReference type="EMBL" id="RCV21682.1"/>
    </source>
</evidence>
<feature type="compositionally biased region" description="Pro residues" evidence="1">
    <location>
        <begin position="53"/>
        <end position="63"/>
    </location>
</feature>
<name>A0A368QUU3_SETIT</name>
<organism evidence="2">
    <name type="scientific">Setaria italica</name>
    <name type="common">Foxtail millet</name>
    <name type="synonym">Panicum italicum</name>
    <dbReference type="NCBI Taxonomy" id="4555"/>
    <lineage>
        <taxon>Eukaryota</taxon>
        <taxon>Viridiplantae</taxon>
        <taxon>Streptophyta</taxon>
        <taxon>Embryophyta</taxon>
        <taxon>Tracheophyta</taxon>
        <taxon>Spermatophyta</taxon>
        <taxon>Magnoliopsida</taxon>
        <taxon>Liliopsida</taxon>
        <taxon>Poales</taxon>
        <taxon>Poaceae</taxon>
        <taxon>PACMAD clade</taxon>
        <taxon>Panicoideae</taxon>
        <taxon>Panicodae</taxon>
        <taxon>Paniceae</taxon>
        <taxon>Cenchrinae</taxon>
        <taxon>Setaria</taxon>
    </lineage>
</organism>
<feature type="region of interest" description="Disordered" evidence="1">
    <location>
        <begin position="51"/>
        <end position="71"/>
    </location>
</feature>
<gene>
    <name evidence="2" type="ORF">SETIT_4G156900v2</name>
</gene>
<proteinExistence type="predicted"/>
<protein>
    <submittedName>
        <fullName evidence="2">Uncharacterized protein</fullName>
    </submittedName>
</protein>
<dbReference type="AlphaFoldDB" id="A0A368QUU3"/>
<reference evidence="2" key="1">
    <citation type="journal article" date="2012" name="Nat. Biotechnol.">
        <title>Reference genome sequence of the model plant Setaria.</title>
        <authorList>
            <person name="Bennetzen J.L."/>
            <person name="Schmutz J."/>
            <person name="Wang H."/>
            <person name="Percifield R."/>
            <person name="Hawkins J."/>
            <person name="Pontaroli A.C."/>
            <person name="Estep M."/>
            <person name="Feng L."/>
            <person name="Vaughn J.N."/>
            <person name="Grimwood J."/>
            <person name="Jenkins J."/>
            <person name="Barry K."/>
            <person name="Lindquist E."/>
            <person name="Hellsten U."/>
            <person name="Deshpande S."/>
            <person name="Wang X."/>
            <person name="Wu X."/>
            <person name="Mitros T."/>
            <person name="Triplett J."/>
            <person name="Yang X."/>
            <person name="Ye C.Y."/>
            <person name="Mauro-Herrera M."/>
            <person name="Wang L."/>
            <person name="Li P."/>
            <person name="Sharma M."/>
            <person name="Sharma R."/>
            <person name="Ronald P.C."/>
            <person name="Panaud O."/>
            <person name="Kellogg E.A."/>
            <person name="Brutnell T.P."/>
            <person name="Doust A.N."/>
            <person name="Tuskan G.A."/>
            <person name="Rokhsar D."/>
            <person name="Devos K.M."/>
        </authorList>
    </citation>
    <scope>NUCLEOTIDE SEQUENCE [LARGE SCALE GENOMIC DNA]</scope>
    <source>
        <strain evidence="2">Yugu1</strain>
    </source>
</reference>
<reference evidence="2" key="2">
    <citation type="submission" date="2015-07" db="EMBL/GenBank/DDBJ databases">
        <authorList>
            <person name="Noorani M."/>
        </authorList>
    </citation>
    <scope>NUCLEOTIDE SEQUENCE</scope>
    <source>
        <strain evidence="2">Yugu1</strain>
    </source>
</reference>
<accession>A0A368QUU3</accession>